<reference evidence="4" key="1">
    <citation type="journal article" date="2022" name="DNA Res.">
        <title>Genome analysis of five recently described species of the CUG-Ser clade uncovers Candida theae as a new hybrid lineage with pathogenic potential in the Candida parapsilosis species complex.</title>
        <authorList>
            <person name="Mixao V."/>
            <person name="Del Olmo V."/>
            <person name="Hegedusova E."/>
            <person name="Saus E."/>
            <person name="Pryszcz L."/>
            <person name="Cillingova A."/>
            <person name="Nosek J."/>
            <person name="Gabaldon T."/>
        </authorList>
    </citation>
    <scope>NUCLEOTIDE SEQUENCE</scope>
    <source>
        <strain evidence="4">CBS 10844</strain>
    </source>
</reference>
<keyword evidence="1" id="KW-0560">Oxidoreductase</keyword>
<evidence type="ECO:0000313" key="5">
    <source>
        <dbReference type="Proteomes" id="UP001202479"/>
    </source>
</evidence>
<dbReference type="RefSeq" id="XP_049179491.1">
    <property type="nucleotide sequence ID" value="XM_049324803.1"/>
</dbReference>
<evidence type="ECO:0000259" key="3">
    <source>
        <dbReference type="SMART" id="SM00903"/>
    </source>
</evidence>
<dbReference type="GO" id="GO:0010181">
    <property type="term" value="F:FMN binding"/>
    <property type="evidence" value="ECO:0007669"/>
    <property type="project" value="InterPro"/>
</dbReference>
<dbReference type="InterPro" id="IPR050268">
    <property type="entry name" value="NADH-dep_flavin_reductase"/>
</dbReference>
<accession>A0AAI9WX86</accession>
<evidence type="ECO:0000313" key="4">
    <source>
        <dbReference type="EMBL" id="KAI3403744.2"/>
    </source>
</evidence>
<dbReference type="InterPro" id="IPR012349">
    <property type="entry name" value="Split_barrel_FMN-bd"/>
</dbReference>
<feature type="compositionally biased region" description="Low complexity" evidence="2">
    <location>
        <begin position="67"/>
        <end position="78"/>
    </location>
</feature>
<dbReference type="InterPro" id="IPR002563">
    <property type="entry name" value="Flavin_Rdtase-like_dom"/>
</dbReference>
<gene>
    <name evidence="4" type="ORF">KGF56_003469</name>
</gene>
<dbReference type="Gene3D" id="2.30.110.10">
    <property type="entry name" value="Electron Transport, Fmn-binding Protein, Chain A"/>
    <property type="match status" value="1"/>
</dbReference>
<feature type="domain" description="Flavin reductase like" evidence="3">
    <location>
        <begin position="43"/>
        <end position="251"/>
    </location>
</feature>
<dbReference type="PANTHER" id="PTHR30466:SF1">
    <property type="entry name" value="FMN REDUCTASE (NADH) RUTF"/>
    <property type="match status" value="1"/>
</dbReference>
<dbReference type="EMBL" id="JAHUZD010000121">
    <property type="protein sequence ID" value="KAI3403744.2"/>
    <property type="molecule type" value="Genomic_DNA"/>
</dbReference>
<dbReference type="SMART" id="SM00903">
    <property type="entry name" value="Flavin_Reduct"/>
    <property type="match status" value="1"/>
</dbReference>
<comment type="caution">
    <text evidence="4">The sequence shown here is derived from an EMBL/GenBank/DDBJ whole genome shotgun (WGS) entry which is preliminary data.</text>
</comment>
<dbReference type="Pfam" id="PF01613">
    <property type="entry name" value="Flavin_Reduct"/>
    <property type="match status" value="1"/>
</dbReference>
<evidence type="ECO:0000256" key="1">
    <source>
        <dbReference type="ARBA" id="ARBA00023002"/>
    </source>
</evidence>
<protein>
    <recommendedName>
        <fullName evidence="3">Flavin reductase like domain-containing protein</fullName>
    </recommendedName>
</protein>
<sequence length="267" mass="30229">MTVSRSIQFIRHFTTLNVRQSPITIGVSYHSHNVVAEQFRLTMSRMASPAMILTSAIPMSNTPDAETTTTAATTSLPLSPRSQLHGMTLGSVCSLSVYPRPLLQFNLHLPSYTSVNLHEYGYLALHLMPPTHQGAYLSRVFARGVKVDTRGKKWRPDEDAQVEEDGEVFHEMTLPFRDLTLDKDYKFLEMLEAKVEVPVLNEAEVVMLCKCQRNFQVDQHEIWIVEVLQIVNNGNRGKSGGLLYFNRGFHMIGEGISEDLRNADHRK</sequence>
<keyword evidence="5" id="KW-1185">Reference proteome</keyword>
<proteinExistence type="predicted"/>
<dbReference type="GeneID" id="73381084"/>
<dbReference type="Proteomes" id="UP001202479">
    <property type="component" value="Unassembled WGS sequence"/>
</dbReference>
<organism evidence="4 5">
    <name type="scientific">Candida oxycetoniae</name>
    <dbReference type="NCBI Taxonomy" id="497107"/>
    <lineage>
        <taxon>Eukaryota</taxon>
        <taxon>Fungi</taxon>
        <taxon>Dikarya</taxon>
        <taxon>Ascomycota</taxon>
        <taxon>Saccharomycotina</taxon>
        <taxon>Pichiomycetes</taxon>
        <taxon>Debaryomycetaceae</taxon>
        <taxon>Candida/Lodderomyces clade</taxon>
        <taxon>Candida</taxon>
    </lineage>
</organism>
<dbReference type="PANTHER" id="PTHR30466">
    <property type="entry name" value="FLAVIN REDUCTASE"/>
    <property type="match status" value="1"/>
</dbReference>
<evidence type="ECO:0000256" key="2">
    <source>
        <dbReference type="SAM" id="MobiDB-lite"/>
    </source>
</evidence>
<dbReference type="GO" id="GO:0042602">
    <property type="term" value="F:riboflavin reductase (NADPH) activity"/>
    <property type="evidence" value="ECO:0007669"/>
    <property type="project" value="TreeGrafter"/>
</dbReference>
<dbReference type="AlphaFoldDB" id="A0AAI9WX86"/>
<name>A0AAI9WX86_9ASCO</name>
<dbReference type="SUPFAM" id="SSF50475">
    <property type="entry name" value="FMN-binding split barrel"/>
    <property type="match status" value="1"/>
</dbReference>
<feature type="region of interest" description="Disordered" evidence="2">
    <location>
        <begin position="59"/>
        <end position="78"/>
    </location>
</feature>